<feature type="region of interest" description="Disordered" evidence="1">
    <location>
        <begin position="284"/>
        <end position="306"/>
    </location>
</feature>
<protein>
    <submittedName>
        <fullName evidence="2">Uncharacterized protein</fullName>
    </submittedName>
</protein>
<comment type="caution">
    <text evidence="2">The sequence shown here is derived from an EMBL/GenBank/DDBJ whole genome shotgun (WGS) entry which is preliminary data.</text>
</comment>
<sequence>MKGVGSCNDWSYYASPSSNLSAFAAPFNRPNPNDSSTPFVDASESVQPQSHVHDFFVNPTRQLDSATPSVSQFLYLNSMGSPPKPKDSFFMNPRRELDSNQSPNPSVAQLRNFNSLGTHNLMDPFFYDLSSTSTKPSIVEAEPYYPSYISSPIGDPGTSVAAHNYWSSSGFTHHGDYAKKSPEIGVHGLWNHNGLIGEERMKQGCQDLNGEALLLPHQMFGREKNCVPINAEQSDDKPCWWETVKPMPVEFTAPSFTGSPSVPLETYLVTNSVATDSGSGNLHLSYSGSHDKHLGQHDKPSAADTVFSTPIAGPITDLNIGNTTADGNPGYNNFYNIKQAYHMPNPVIAGGFDLSHLRAHLETDKHSTSTNAMISEKVSRDIVNDIFKETQGFQNPRAGLDNLSLTFNAIEDINSAEKSFEDADRCNPILDSPCWKGAPAAHFSRHEDYVALSPEYLHKKEEYIGSAIHEPQNYSLNNNNFKYLSENSTNYHCQETGLEGSSMKRSVTKDASEDCNSYGAVNAGSFQSESSHDDTTERKEKSVPSTRPTYVCESGSSHTHQVIEENKLMRKKQDTLCFGGVDAGPNAIKYVEHSAPTAGGAEAGCSVNKCMAAPYPPKDDQYKRSLALGALNTLEKSAREVSTQKLNVQMLVDTMHNLSEVLLCHCLNDACEMKERDHDVLKNVINNLNACALKKSEQIVPTRECLSPKPETSRGAGEACEIQQVLSYFLIFKNIVQLVAGQNSTLEKPRLTKIGPESSKVEHENPLGQEANNLHLRSENPNWKLLDSFTLRNKAEIAKEDKMTKALKKILSENFHEDEEADSQTLLYKNLWLEAEAALCSVSYRARYNQMKIEMENPSHKQKDTEDKSYPEVVQNLSENSATKVHIDPKHDSFVQELHDFNTNFLNSINDLQFSADINKPNAMTPEVKDTQDLDGSIHNYTIPCTDKEIEDDDASVIARFRVLKARAEKSCINTSNLEEPSDIADKLAPRERDDQKQINLNQDPPIPGKNKADYETSVMARFHILKTRVEDSSTISSERKLSDDDTIITKDDASEGNSFYAHVNPSGALFMKSIPKEEYHLDFDGRQDVPLRVTCEDGSQLPTYCMDGLASDWEHVEKRSL</sequence>
<reference evidence="2 3" key="1">
    <citation type="submission" date="2024-03" db="EMBL/GenBank/DDBJ databases">
        <authorList>
            <person name="Martinez-Hernandez J."/>
        </authorList>
    </citation>
    <scope>NUCLEOTIDE SEQUENCE [LARGE SCALE GENOMIC DNA]</scope>
</reference>
<proteinExistence type="predicted"/>
<dbReference type="AlphaFoldDB" id="A0AAV1Y0H6"/>
<evidence type="ECO:0000313" key="2">
    <source>
        <dbReference type="EMBL" id="CAL0327527.1"/>
    </source>
</evidence>
<accession>A0AAV1Y0H6</accession>
<evidence type="ECO:0000256" key="1">
    <source>
        <dbReference type="SAM" id="MobiDB-lite"/>
    </source>
</evidence>
<feature type="compositionally biased region" description="Basic and acidic residues" evidence="1">
    <location>
        <begin position="984"/>
        <end position="997"/>
    </location>
</feature>
<feature type="region of interest" description="Disordered" evidence="1">
    <location>
        <begin position="522"/>
        <end position="558"/>
    </location>
</feature>
<dbReference type="Proteomes" id="UP001497480">
    <property type="component" value="Unassembled WGS sequence"/>
</dbReference>
<feature type="compositionally biased region" description="Basic and acidic residues" evidence="1">
    <location>
        <begin position="289"/>
        <end position="301"/>
    </location>
</feature>
<gene>
    <name evidence="2" type="ORF">LLUT_LOCUS28587</name>
</gene>
<feature type="region of interest" description="Disordered" evidence="1">
    <location>
        <begin position="981"/>
        <end position="1012"/>
    </location>
</feature>
<dbReference type="PANTHER" id="PTHR34361:SF2">
    <property type="entry name" value="OS08G0157800 PROTEIN"/>
    <property type="match status" value="1"/>
</dbReference>
<keyword evidence="3" id="KW-1185">Reference proteome</keyword>
<feature type="compositionally biased region" description="Basic and acidic residues" evidence="1">
    <location>
        <begin position="530"/>
        <end position="542"/>
    </location>
</feature>
<name>A0AAV1Y0H6_LUPLU</name>
<organism evidence="2 3">
    <name type="scientific">Lupinus luteus</name>
    <name type="common">European yellow lupine</name>
    <dbReference type="NCBI Taxonomy" id="3873"/>
    <lineage>
        <taxon>Eukaryota</taxon>
        <taxon>Viridiplantae</taxon>
        <taxon>Streptophyta</taxon>
        <taxon>Embryophyta</taxon>
        <taxon>Tracheophyta</taxon>
        <taxon>Spermatophyta</taxon>
        <taxon>Magnoliopsida</taxon>
        <taxon>eudicotyledons</taxon>
        <taxon>Gunneridae</taxon>
        <taxon>Pentapetalae</taxon>
        <taxon>rosids</taxon>
        <taxon>fabids</taxon>
        <taxon>Fabales</taxon>
        <taxon>Fabaceae</taxon>
        <taxon>Papilionoideae</taxon>
        <taxon>50 kb inversion clade</taxon>
        <taxon>genistoids sensu lato</taxon>
        <taxon>core genistoids</taxon>
        <taxon>Genisteae</taxon>
        <taxon>Lupinus</taxon>
    </lineage>
</organism>
<dbReference type="EMBL" id="CAXHTB010000020">
    <property type="protein sequence ID" value="CAL0327527.1"/>
    <property type="molecule type" value="Genomic_DNA"/>
</dbReference>
<dbReference type="PANTHER" id="PTHR34361">
    <property type="entry name" value="OS08G0157800 PROTEIN"/>
    <property type="match status" value="1"/>
</dbReference>
<feature type="region of interest" description="Disordered" evidence="1">
    <location>
        <begin position="85"/>
        <end position="106"/>
    </location>
</feature>
<feature type="compositionally biased region" description="Polar residues" evidence="1">
    <location>
        <begin position="543"/>
        <end position="558"/>
    </location>
</feature>
<evidence type="ECO:0000313" key="3">
    <source>
        <dbReference type="Proteomes" id="UP001497480"/>
    </source>
</evidence>